<keyword evidence="3" id="KW-0820">tRNA-binding</keyword>
<evidence type="ECO:0000256" key="1">
    <source>
        <dbReference type="ARBA" id="ARBA00001946"/>
    </source>
</evidence>
<accession>Q7TUM2</accession>
<evidence type="ECO:0000256" key="11">
    <source>
        <dbReference type="RuleBase" id="RU003953"/>
    </source>
</evidence>
<keyword evidence="9" id="KW-0460">Magnesium</keyword>
<dbReference type="Pfam" id="PF01743">
    <property type="entry name" value="PolyA_pol"/>
    <property type="match status" value="1"/>
</dbReference>
<comment type="similarity">
    <text evidence="2 11">Belongs to the tRNA nucleotidyltransferase/poly(A) polymerase family.</text>
</comment>
<keyword evidence="14" id="KW-1185">Reference proteome</keyword>
<keyword evidence="8" id="KW-0547">Nucleotide-binding</keyword>
<dbReference type="KEGG" id="pmt:PMT_1910"/>
<keyword evidence="5" id="KW-0819">tRNA processing</keyword>
<dbReference type="RefSeq" id="WP_011131276.1">
    <property type="nucleotide sequence ID" value="NC_005071.1"/>
</dbReference>
<dbReference type="Gene3D" id="3.30.460.10">
    <property type="entry name" value="Beta Polymerase, domain 2"/>
    <property type="match status" value="1"/>
</dbReference>
<dbReference type="HOGENOM" id="CLU_015961_5_1_3"/>
<keyword evidence="10 11" id="KW-0694">RNA-binding</keyword>
<dbReference type="SUPFAM" id="SSF81301">
    <property type="entry name" value="Nucleotidyltransferase"/>
    <property type="match status" value="1"/>
</dbReference>
<dbReference type="PANTHER" id="PTHR47788">
    <property type="entry name" value="POLYA POLYMERASE"/>
    <property type="match status" value="1"/>
</dbReference>
<dbReference type="SUPFAM" id="SSF81891">
    <property type="entry name" value="Poly A polymerase C-terminal region-like"/>
    <property type="match status" value="1"/>
</dbReference>
<comment type="cofactor">
    <cofactor evidence="1">
        <name>Mg(2+)</name>
        <dbReference type="ChEBI" id="CHEBI:18420"/>
    </cofactor>
</comment>
<dbReference type="Proteomes" id="UP000001423">
    <property type="component" value="Chromosome"/>
</dbReference>
<keyword evidence="4 11" id="KW-0808">Transferase</keyword>
<dbReference type="GO" id="GO:0016779">
    <property type="term" value="F:nucleotidyltransferase activity"/>
    <property type="evidence" value="ECO:0007669"/>
    <property type="project" value="UniProtKB-KW"/>
</dbReference>
<dbReference type="GO" id="GO:0000049">
    <property type="term" value="F:tRNA binding"/>
    <property type="evidence" value="ECO:0007669"/>
    <property type="project" value="UniProtKB-KW"/>
</dbReference>
<reference evidence="13 14" key="1">
    <citation type="journal article" date="2003" name="Nature">
        <title>Genome divergence in two Prochlorococcus ecotypes reflects oceanic niche differentiation.</title>
        <authorList>
            <person name="Rocap G."/>
            <person name="Larimer F.W."/>
            <person name="Lamerdin J.E."/>
            <person name="Malfatti S."/>
            <person name="Chain P."/>
            <person name="Ahlgren N.A."/>
            <person name="Arellano A."/>
            <person name="Coleman M."/>
            <person name="Hauser L."/>
            <person name="Hess W.R."/>
            <person name="Johnson Z.I."/>
            <person name="Land M.L."/>
            <person name="Lindell D."/>
            <person name="Post A.F."/>
            <person name="Regala W."/>
            <person name="Shah M."/>
            <person name="Shaw S.L."/>
            <person name="Steglich C."/>
            <person name="Sullivan M.B."/>
            <person name="Ting C.S."/>
            <person name="Tolonen A."/>
            <person name="Webb E.A."/>
            <person name="Zinser E.R."/>
            <person name="Chisholm S.W."/>
        </authorList>
    </citation>
    <scope>NUCLEOTIDE SEQUENCE [LARGE SCALE GENOMIC DNA]</scope>
    <source>
        <strain evidence="14">MIT 9313</strain>
    </source>
</reference>
<evidence type="ECO:0000256" key="10">
    <source>
        <dbReference type="ARBA" id="ARBA00022884"/>
    </source>
</evidence>
<dbReference type="PANTHER" id="PTHR47788:SF1">
    <property type="entry name" value="A-ADDING TRNA NUCLEOTIDYLTRANSFERASE"/>
    <property type="match status" value="1"/>
</dbReference>
<evidence type="ECO:0000256" key="8">
    <source>
        <dbReference type="ARBA" id="ARBA00022741"/>
    </source>
</evidence>
<dbReference type="InterPro" id="IPR002646">
    <property type="entry name" value="PolA_pol_head_dom"/>
</dbReference>
<evidence type="ECO:0000256" key="6">
    <source>
        <dbReference type="ARBA" id="ARBA00022695"/>
    </source>
</evidence>
<name>Q7TUM2_PROMM</name>
<evidence type="ECO:0000256" key="4">
    <source>
        <dbReference type="ARBA" id="ARBA00022679"/>
    </source>
</evidence>
<evidence type="ECO:0000313" key="14">
    <source>
        <dbReference type="Proteomes" id="UP000001423"/>
    </source>
</evidence>
<sequence>MESLVKPEPGFDGPGLPMGLLAVLQQVASEVGIKRLALVGGAVRDGLLHRVHFDPWRGLPDLDLVVEGSAVVLAKALRRHLGPEQLPQLRVHGAYGTVELVVDGVLLDLATARQETYASPGQNPQVTEGHLEEDLARRDFTVNAMALELPGMTLLDPHDGWAALAMRQLVFLHSNSVADDPTRVVRGARYAARLGFVLAPEALAQVRSTLQSWPWAWHPGEAPKLAPPALSTRLRMELELLLEREPWQKAVAHLQDWGALVLLDEGLQADQNWHRRMRWAWRLELPLLTALVAGAADPLAMAERLQLPQLQQRLLAEAAELQILLASLEVAESLSTWSPARWCETLEGNGWQPEAVALCVCLGVPMWRPLLRWWGRWRQVKSPVSAQALIDQGWRPGPALGAELQRLRLELIDQQVALR</sequence>
<dbReference type="InterPro" id="IPR052390">
    <property type="entry name" value="tRNA_nt/polyA_polymerase"/>
</dbReference>
<keyword evidence="6" id="KW-0548">Nucleotidyltransferase</keyword>
<evidence type="ECO:0000256" key="3">
    <source>
        <dbReference type="ARBA" id="ARBA00022555"/>
    </source>
</evidence>
<dbReference type="Gene3D" id="1.10.3090.10">
    <property type="entry name" value="cca-adding enzyme, domain 2"/>
    <property type="match status" value="1"/>
</dbReference>
<gene>
    <name evidence="13" type="ordered locus">PMT_1910</name>
</gene>
<organism evidence="13 14">
    <name type="scientific">Prochlorococcus marinus (strain MIT 9313)</name>
    <dbReference type="NCBI Taxonomy" id="74547"/>
    <lineage>
        <taxon>Bacteria</taxon>
        <taxon>Bacillati</taxon>
        <taxon>Cyanobacteriota</taxon>
        <taxon>Cyanophyceae</taxon>
        <taxon>Synechococcales</taxon>
        <taxon>Prochlorococcaceae</taxon>
        <taxon>Prochlorococcus</taxon>
    </lineage>
</organism>
<evidence type="ECO:0000259" key="12">
    <source>
        <dbReference type="Pfam" id="PF01743"/>
    </source>
</evidence>
<dbReference type="GO" id="GO:0008033">
    <property type="term" value="P:tRNA processing"/>
    <property type="evidence" value="ECO:0007669"/>
    <property type="project" value="UniProtKB-KW"/>
</dbReference>
<dbReference type="AlphaFoldDB" id="Q7TUM2"/>
<feature type="domain" description="Poly A polymerase head" evidence="12">
    <location>
        <begin position="38"/>
        <end position="169"/>
    </location>
</feature>
<evidence type="ECO:0000256" key="9">
    <source>
        <dbReference type="ARBA" id="ARBA00022842"/>
    </source>
</evidence>
<proteinExistence type="inferred from homology"/>
<dbReference type="GO" id="GO:0046872">
    <property type="term" value="F:metal ion binding"/>
    <property type="evidence" value="ECO:0007669"/>
    <property type="project" value="UniProtKB-KW"/>
</dbReference>
<dbReference type="CDD" id="cd05398">
    <property type="entry name" value="NT_ClassII-CCAase"/>
    <property type="match status" value="1"/>
</dbReference>
<dbReference type="InterPro" id="IPR043519">
    <property type="entry name" value="NT_sf"/>
</dbReference>
<evidence type="ECO:0000313" key="13">
    <source>
        <dbReference type="EMBL" id="CAE22085.1"/>
    </source>
</evidence>
<dbReference type="GO" id="GO:0000166">
    <property type="term" value="F:nucleotide binding"/>
    <property type="evidence" value="ECO:0007669"/>
    <property type="project" value="UniProtKB-KW"/>
</dbReference>
<keyword evidence="7" id="KW-0479">Metal-binding</keyword>
<evidence type="ECO:0000256" key="2">
    <source>
        <dbReference type="ARBA" id="ARBA00007265"/>
    </source>
</evidence>
<protein>
    <submittedName>
        <fullName evidence="13">tRNA nucleotidyltransferase/poly(A) polymerase</fullName>
    </submittedName>
</protein>
<evidence type="ECO:0000256" key="7">
    <source>
        <dbReference type="ARBA" id="ARBA00022723"/>
    </source>
</evidence>
<dbReference type="eggNOG" id="COG0617">
    <property type="taxonomic scope" value="Bacteria"/>
</dbReference>
<evidence type="ECO:0000256" key="5">
    <source>
        <dbReference type="ARBA" id="ARBA00022694"/>
    </source>
</evidence>
<dbReference type="EMBL" id="BX548175">
    <property type="protein sequence ID" value="CAE22085.1"/>
    <property type="molecule type" value="Genomic_DNA"/>
</dbReference>